<comment type="caution">
    <text evidence="1">The sequence shown here is derived from an EMBL/GenBank/DDBJ whole genome shotgun (WGS) entry which is preliminary data.</text>
</comment>
<name>A0ACC2N3R3_9HYME</name>
<protein>
    <submittedName>
        <fullName evidence="1">Uncharacterized protein</fullName>
    </submittedName>
</protein>
<evidence type="ECO:0000313" key="1">
    <source>
        <dbReference type="EMBL" id="KAJ8665677.1"/>
    </source>
</evidence>
<sequence>MSFGNRVRFNSGWMNNPDYQEWLEPDPKTEYGASCKLCSKTFLLSRMGFSSLNSLAAGKKHKEKVTLLRKNRSNINACLKPSLSNDTTQLLEQNDANSVTENRRLQKAKKPTLTSYMTKDDVIESEILYVMISMDMFIRAWNDMKNQAVTKYLGSAFLQHCTALDLLREFQNITQNLNYQDAVEIGMGGPNVNFKLLAEFKKTFNDSEDGTYKIFDVGSCGIHTMHNSFKTGFEASGWGVADFLQAKYYLWGENASAAQKAQAEITSLRKYVQSVIGSTSKSKTADTKKSGNFQTIVDNLNDKLLRPKLAFS</sequence>
<dbReference type="EMBL" id="CM056744">
    <property type="protein sequence ID" value="KAJ8665677.1"/>
    <property type="molecule type" value="Genomic_DNA"/>
</dbReference>
<evidence type="ECO:0000313" key="2">
    <source>
        <dbReference type="Proteomes" id="UP001239111"/>
    </source>
</evidence>
<reference evidence="1" key="1">
    <citation type="submission" date="2023-04" db="EMBL/GenBank/DDBJ databases">
        <title>A chromosome-level genome assembly of the parasitoid wasp Eretmocerus hayati.</title>
        <authorList>
            <person name="Zhong Y."/>
            <person name="Liu S."/>
            <person name="Liu Y."/>
        </authorList>
    </citation>
    <scope>NUCLEOTIDE SEQUENCE</scope>
    <source>
        <strain evidence="1">ZJU_SS_LIU_2023</strain>
    </source>
</reference>
<accession>A0ACC2N3R3</accession>
<gene>
    <name evidence="1" type="ORF">QAD02_007339</name>
</gene>
<keyword evidence="2" id="KW-1185">Reference proteome</keyword>
<proteinExistence type="predicted"/>
<organism evidence="1 2">
    <name type="scientific">Eretmocerus hayati</name>
    <dbReference type="NCBI Taxonomy" id="131215"/>
    <lineage>
        <taxon>Eukaryota</taxon>
        <taxon>Metazoa</taxon>
        <taxon>Ecdysozoa</taxon>
        <taxon>Arthropoda</taxon>
        <taxon>Hexapoda</taxon>
        <taxon>Insecta</taxon>
        <taxon>Pterygota</taxon>
        <taxon>Neoptera</taxon>
        <taxon>Endopterygota</taxon>
        <taxon>Hymenoptera</taxon>
        <taxon>Apocrita</taxon>
        <taxon>Proctotrupomorpha</taxon>
        <taxon>Chalcidoidea</taxon>
        <taxon>Aphelinidae</taxon>
        <taxon>Aphelininae</taxon>
        <taxon>Eretmocerus</taxon>
    </lineage>
</organism>
<dbReference type="Proteomes" id="UP001239111">
    <property type="component" value="Chromosome 4"/>
</dbReference>